<organism evidence="2 3">
    <name type="scientific">Candidatus Nanosyncoccus alces</name>
    <dbReference type="NCBI Taxonomy" id="2171997"/>
    <lineage>
        <taxon>Bacteria</taxon>
        <taxon>Candidatus Saccharimonadota</taxon>
        <taxon>Candidatus Nanosyncoccalia</taxon>
        <taxon>Candidatus Nanosyncoccales</taxon>
        <taxon>Candidatus Nanosyncoccaceae</taxon>
        <taxon>Candidatus Nanosyncoccus</taxon>
    </lineage>
</organism>
<dbReference type="RefSeq" id="WP_129735127.1">
    <property type="nucleotide sequence ID" value="NZ_PRLM01000006.1"/>
</dbReference>
<sequence>MADYVLARKSRNIASGMVHIFLNILLGVGAVMVTVLSASPVLGLLLVLVSKWRVFAVRGRYLWLNIKSNLVDLIVGVSVVLLVYYAGSALMSVDILLALFYCAWLLFIKPMSSEKAALVQSLVAVFLGMSAAAIMAANLDATVVVLLAFLVGYAASRHILVQSSDKDFTLTTLVCGLVFAEVAWLCQSWSIIYTFGASGVRIPQVAIVLTIFAFVYNYARQAMIKYQDDFRFKHILGPVVFGVVLIGAIVIWFSNPIFNI</sequence>
<reference evidence="2 3" key="1">
    <citation type="journal article" date="2018" name="bioRxiv">
        <title>Evidence of independent acquisition and adaption of ultra-small bacteria to human hosts across the highly diverse yet reduced genomes of the phylum Saccharibacteria.</title>
        <authorList>
            <person name="McLean J.S."/>
            <person name="Bor B."/>
            <person name="To T.T."/>
            <person name="Liu Q."/>
            <person name="Kearns K.A."/>
            <person name="Solden L.M."/>
            <person name="Wrighton K.C."/>
            <person name="He X."/>
            <person name="Shi W."/>
        </authorList>
    </citation>
    <scope>NUCLEOTIDE SEQUENCE [LARGE SCALE GENOMIC DNA]</scope>
    <source>
        <strain evidence="2 3">TM7_G3_2_Rum_HOT_351B</strain>
    </source>
</reference>
<evidence type="ECO:0000313" key="2">
    <source>
        <dbReference type="EMBL" id="RYC74390.1"/>
    </source>
</evidence>
<feature type="transmembrane region" description="Helical" evidence="1">
    <location>
        <begin position="191"/>
        <end position="215"/>
    </location>
</feature>
<proteinExistence type="predicted"/>
<feature type="transmembrane region" description="Helical" evidence="1">
    <location>
        <begin position="143"/>
        <end position="161"/>
    </location>
</feature>
<name>A0ABY0FL39_9BACT</name>
<protein>
    <submittedName>
        <fullName evidence="2">Uncharacterized protein</fullName>
    </submittedName>
</protein>
<keyword evidence="3" id="KW-1185">Reference proteome</keyword>
<evidence type="ECO:0000313" key="3">
    <source>
        <dbReference type="Proteomes" id="UP001191019"/>
    </source>
</evidence>
<feature type="transmembrane region" description="Helical" evidence="1">
    <location>
        <begin position="89"/>
        <end position="108"/>
    </location>
</feature>
<keyword evidence="1" id="KW-0472">Membrane</keyword>
<comment type="caution">
    <text evidence="2">The sequence shown here is derived from an EMBL/GenBank/DDBJ whole genome shotgun (WGS) entry which is preliminary data.</text>
</comment>
<keyword evidence="1" id="KW-0812">Transmembrane</keyword>
<reference evidence="2 3" key="2">
    <citation type="journal article" date="2020" name="Cell Rep.">
        <title>Acquisition and Adaptation of Ultra-small Parasitic Reduced Genome Bacteria to Mammalian Hosts.</title>
        <authorList>
            <person name="McLean J.S."/>
            <person name="Bor B."/>
            <person name="Kerns K.A."/>
            <person name="Liu Q."/>
            <person name="To T.T."/>
            <person name="Solden L."/>
            <person name="Hendrickson E.L."/>
            <person name="Wrighton K."/>
            <person name="Shi W."/>
            <person name="He X."/>
        </authorList>
    </citation>
    <scope>NUCLEOTIDE SEQUENCE [LARGE SCALE GENOMIC DNA]</scope>
    <source>
        <strain evidence="2 3">TM7_G3_2_Rum_HOT_351B</strain>
    </source>
</reference>
<feature type="transmembrane region" description="Helical" evidence="1">
    <location>
        <begin position="20"/>
        <end position="49"/>
    </location>
</feature>
<feature type="transmembrane region" description="Helical" evidence="1">
    <location>
        <begin position="117"/>
        <end position="137"/>
    </location>
</feature>
<dbReference type="Proteomes" id="UP001191019">
    <property type="component" value="Unassembled WGS sequence"/>
</dbReference>
<feature type="transmembrane region" description="Helical" evidence="1">
    <location>
        <begin position="61"/>
        <end position="83"/>
    </location>
</feature>
<feature type="transmembrane region" description="Helical" evidence="1">
    <location>
        <begin position="168"/>
        <end position="185"/>
    </location>
</feature>
<feature type="transmembrane region" description="Helical" evidence="1">
    <location>
        <begin position="235"/>
        <end position="254"/>
    </location>
</feature>
<keyword evidence="1" id="KW-1133">Transmembrane helix</keyword>
<evidence type="ECO:0000256" key="1">
    <source>
        <dbReference type="SAM" id="Phobius"/>
    </source>
</evidence>
<gene>
    <name evidence="2" type="ORF">G3RUM_00542</name>
</gene>
<accession>A0ABY0FL39</accession>
<dbReference type="EMBL" id="PRLM01000006">
    <property type="protein sequence ID" value="RYC74390.1"/>
    <property type="molecule type" value="Genomic_DNA"/>
</dbReference>